<dbReference type="PANTHER" id="PTHR24300:SF376">
    <property type="entry name" value="CYTOCHROME P450 15A1"/>
    <property type="match status" value="1"/>
</dbReference>
<gene>
    <name evidence="10" type="ORF">CHILSU_LOCUS10757</name>
</gene>
<accession>A0ABN8BHI9</accession>
<evidence type="ECO:0000313" key="10">
    <source>
        <dbReference type="EMBL" id="CAH0407358.1"/>
    </source>
</evidence>
<keyword evidence="7 8" id="KW-0503">Monooxygenase</keyword>
<dbReference type="Proteomes" id="UP001153292">
    <property type="component" value="Chromosome 8"/>
</dbReference>
<evidence type="ECO:0000256" key="3">
    <source>
        <dbReference type="ARBA" id="ARBA00022617"/>
    </source>
</evidence>
<keyword evidence="9" id="KW-0812">Transmembrane</keyword>
<dbReference type="Gene3D" id="1.10.630.10">
    <property type="entry name" value="Cytochrome P450"/>
    <property type="match status" value="1"/>
</dbReference>
<evidence type="ECO:0000256" key="5">
    <source>
        <dbReference type="ARBA" id="ARBA00023002"/>
    </source>
</evidence>
<evidence type="ECO:0000256" key="7">
    <source>
        <dbReference type="ARBA" id="ARBA00023033"/>
    </source>
</evidence>
<dbReference type="PANTHER" id="PTHR24300">
    <property type="entry name" value="CYTOCHROME P450 508A4-RELATED"/>
    <property type="match status" value="1"/>
</dbReference>
<feature type="transmembrane region" description="Helical" evidence="9">
    <location>
        <begin position="42"/>
        <end position="61"/>
    </location>
</feature>
<keyword evidence="6 8" id="KW-0408">Iron</keyword>
<dbReference type="InterPro" id="IPR050182">
    <property type="entry name" value="Cytochrome_P450_fam2"/>
</dbReference>
<evidence type="ECO:0000256" key="1">
    <source>
        <dbReference type="ARBA" id="ARBA00001971"/>
    </source>
</evidence>
<evidence type="ECO:0000256" key="9">
    <source>
        <dbReference type="SAM" id="Phobius"/>
    </source>
</evidence>
<dbReference type="SUPFAM" id="SSF48264">
    <property type="entry name" value="Cytochrome P450"/>
    <property type="match status" value="1"/>
</dbReference>
<dbReference type="InterPro" id="IPR036396">
    <property type="entry name" value="Cyt_P450_sf"/>
</dbReference>
<organism evidence="10 11">
    <name type="scientific">Chilo suppressalis</name>
    <name type="common">Asiatic rice borer moth</name>
    <dbReference type="NCBI Taxonomy" id="168631"/>
    <lineage>
        <taxon>Eukaryota</taxon>
        <taxon>Metazoa</taxon>
        <taxon>Ecdysozoa</taxon>
        <taxon>Arthropoda</taxon>
        <taxon>Hexapoda</taxon>
        <taxon>Insecta</taxon>
        <taxon>Pterygota</taxon>
        <taxon>Neoptera</taxon>
        <taxon>Endopterygota</taxon>
        <taxon>Lepidoptera</taxon>
        <taxon>Glossata</taxon>
        <taxon>Ditrysia</taxon>
        <taxon>Pyraloidea</taxon>
        <taxon>Crambidae</taxon>
        <taxon>Crambinae</taxon>
        <taxon>Chilo</taxon>
    </lineage>
</organism>
<evidence type="ECO:0000256" key="2">
    <source>
        <dbReference type="ARBA" id="ARBA00010617"/>
    </source>
</evidence>
<dbReference type="PRINTS" id="PR00385">
    <property type="entry name" value="P450"/>
</dbReference>
<protein>
    <recommendedName>
        <fullName evidence="12">Cytochrome P450 304a1</fullName>
    </recommendedName>
</protein>
<dbReference type="Pfam" id="PF00067">
    <property type="entry name" value="p450"/>
    <property type="match status" value="1"/>
</dbReference>
<name>A0ABN8BHI9_CHISP</name>
<dbReference type="PRINTS" id="PR00463">
    <property type="entry name" value="EP450I"/>
</dbReference>
<comment type="cofactor">
    <cofactor evidence="1">
        <name>heme</name>
        <dbReference type="ChEBI" id="CHEBI:30413"/>
    </cofactor>
</comment>
<evidence type="ECO:0000256" key="4">
    <source>
        <dbReference type="ARBA" id="ARBA00022723"/>
    </source>
</evidence>
<evidence type="ECO:0008006" key="12">
    <source>
        <dbReference type="Google" id="ProtNLM"/>
    </source>
</evidence>
<reference evidence="10" key="1">
    <citation type="submission" date="2021-12" db="EMBL/GenBank/DDBJ databases">
        <authorList>
            <person name="King R."/>
        </authorList>
    </citation>
    <scope>NUCLEOTIDE SEQUENCE</scope>
</reference>
<dbReference type="InterPro" id="IPR002401">
    <property type="entry name" value="Cyt_P450_E_grp-I"/>
</dbReference>
<comment type="similarity">
    <text evidence="2 8">Belongs to the cytochrome P450 family.</text>
</comment>
<evidence type="ECO:0000256" key="8">
    <source>
        <dbReference type="RuleBase" id="RU000461"/>
    </source>
</evidence>
<proteinExistence type="inferred from homology"/>
<keyword evidence="4 8" id="KW-0479">Metal-binding</keyword>
<keyword evidence="5 8" id="KW-0560">Oxidoreductase</keyword>
<keyword evidence="9" id="KW-1133">Transmembrane helix</keyword>
<evidence type="ECO:0000313" key="11">
    <source>
        <dbReference type="Proteomes" id="UP001153292"/>
    </source>
</evidence>
<dbReference type="InterPro" id="IPR017972">
    <property type="entry name" value="Cyt_P450_CS"/>
</dbReference>
<keyword evidence="9" id="KW-0472">Membrane</keyword>
<sequence length="510" mass="58965">MIGIIILVAGIAYFAVLSYKNAYKRLENFPPGPPSLPIYGAYWIMLLTVIDNLAAACWSISKKYNTKIVGLYLGQFPTIIINDSAMIKEMLYTEEFDGRLDIILGRLRSYWKKLGIFFTDGYFWHVQRRFSLRYFRDYGFGRRDEALETVVEGEIKEMIDMSINGPKYPAEKELVKGELIYLQHYFAVPFINGMMHVLSKMTLPRSEYHVLWDLAKNGLIFQRNSNDLGAALSLTPWIKDIIPNWSGYNGLRKGNQCLLDFFQKLVQEVIKTHDGTHNRHFLDMYVKRMKEELEKEGKSTFSVDQLVLTCVDYMFPTATATESVLAMLIERILLQPEIQDKIHEEIDRVVGRGRLPNLDDRKNMPYTEACLREMMRIEPLVPLGVAHRCITNYKFHGYDIPEDTVVSANYLVLHMDKEIWGDPERFRPERFIANGKLDVSKDKSLPFGAGRRLCAGETYARQTMFQVFAGFMQAFHVSTADGKPLKKPSKRIQGIITTIPEFWVRVTPRR</sequence>
<dbReference type="EMBL" id="OU963901">
    <property type="protein sequence ID" value="CAH0407358.1"/>
    <property type="molecule type" value="Genomic_DNA"/>
</dbReference>
<dbReference type="InterPro" id="IPR001128">
    <property type="entry name" value="Cyt_P450"/>
</dbReference>
<evidence type="ECO:0000256" key="6">
    <source>
        <dbReference type="ARBA" id="ARBA00023004"/>
    </source>
</evidence>
<keyword evidence="11" id="KW-1185">Reference proteome</keyword>
<keyword evidence="3 8" id="KW-0349">Heme</keyword>
<dbReference type="PROSITE" id="PS00086">
    <property type="entry name" value="CYTOCHROME_P450"/>
    <property type="match status" value="1"/>
</dbReference>